<reference evidence="2" key="1">
    <citation type="journal article" date="2016" name="Nat. Commun.">
        <title>The Gonium pectorale genome demonstrates co-option of cell cycle regulation during the evolution of multicellularity.</title>
        <authorList>
            <person name="Hanschen E.R."/>
            <person name="Marriage T.N."/>
            <person name="Ferris P.J."/>
            <person name="Hamaji T."/>
            <person name="Toyoda A."/>
            <person name="Fujiyama A."/>
            <person name="Neme R."/>
            <person name="Noguchi H."/>
            <person name="Minakuchi Y."/>
            <person name="Suzuki M."/>
            <person name="Kawai-Toyooka H."/>
            <person name="Smith D.R."/>
            <person name="Sparks H."/>
            <person name="Anderson J."/>
            <person name="Bakaric R."/>
            <person name="Luria V."/>
            <person name="Karger A."/>
            <person name="Kirschner M.W."/>
            <person name="Durand P.M."/>
            <person name="Michod R.E."/>
            <person name="Nozaki H."/>
            <person name="Olson B.J."/>
        </authorList>
    </citation>
    <scope>NUCLEOTIDE SEQUENCE [LARGE SCALE GENOMIC DNA]</scope>
    <source>
        <strain evidence="2">NIES-2863</strain>
    </source>
</reference>
<proteinExistence type="predicted"/>
<protein>
    <submittedName>
        <fullName evidence="1">Uncharacterized protein</fullName>
    </submittedName>
</protein>
<dbReference type="EMBL" id="LSYV01000044">
    <property type="protein sequence ID" value="KXZ46499.1"/>
    <property type="molecule type" value="Genomic_DNA"/>
</dbReference>
<sequence>MELVDLQLLRRNGDYWEAGPGYLSLLRDLAVRGRLCGELNAAYVVPAGDTYTLPASGGSVQYPLYPYDNWVVQFQVQAVVGIQLDVGDARCKHSVTLAAGQGVRYTFTYEGQTLTWAGTNTTFFAPGAWRQVVVRMRNGKLSVWYDTVGTQGGTKVFEQANSFLTTNSFACPDYGSFTFTNPHGTALALRSVDIRNLTVFESPALFSTELYADTLRCRKLSVLGESNVSVAGSLSAASYCNLTWDMVQSKPVIPAAQVNSDWLATTGVARVLNRPSHTTYTQTLSLASDPYTTYLTATFADRCLGSISVTTVRTDQSAFYKTYQQNFEVAWQGNVGAPLITTRRLESGVAGLISMDWFYDATAKVLTLAARRNTTTNASFTFTFNVAVQVTPMLDNSSTFGQAAVSLVSQVQAKRNTRFDVWTNAMRINGSAYVPCASGTAGFTWANVYLFIDITGVVYT</sequence>
<accession>A0A150G9H6</accession>
<dbReference type="Proteomes" id="UP000075714">
    <property type="component" value="Unassembled WGS sequence"/>
</dbReference>
<organism evidence="1 2">
    <name type="scientific">Gonium pectorale</name>
    <name type="common">Green alga</name>
    <dbReference type="NCBI Taxonomy" id="33097"/>
    <lineage>
        <taxon>Eukaryota</taxon>
        <taxon>Viridiplantae</taxon>
        <taxon>Chlorophyta</taxon>
        <taxon>core chlorophytes</taxon>
        <taxon>Chlorophyceae</taxon>
        <taxon>CS clade</taxon>
        <taxon>Chlamydomonadales</taxon>
        <taxon>Volvocaceae</taxon>
        <taxon>Gonium</taxon>
    </lineage>
</organism>
<evidence type="ECO:0000313" key="1">
    <source>
        <dbReference type="EMBL" id="KXZ46499.1"/>
    </source>
</evidence>
<comment type="caution">
    <text evidence="1">The sequence shown here is derived from an EMBL/GenBank/DDBJ whole genome shotgun (WGS) entry which is preliminary data.</text>
</comment>
<dbReference type="OrthoDB" id="10518600at2759"/>
<gene>
    <name evidence="1" type="ORF">GPECTOR_43g936</name>
</gene>
<evidence type="ECO:0000313" key="2">
    <source>
        <dbReference type="Proteomes" id="UP000075714"/>
    </source>
</evidence>
<name>A0A150G9H6_GONPE</name>
<dbReference type="AlphaFoldDB" id="A0A150G9H6"/>
<keyword evidence="2" id="KW-1185">Reference proteome</keyword>